<proteinExistence type="predicted"/>
<evidence type="ECO:0000256" key="1">
    <source>
        <dbReference type="SAM" id="MobiDB-lite"/>
    </source>
</evidence>
<feature type="region of interest" description="Disordered" evidence="1">
    <location>
        <begin position="41"/>
        <end position="63"/>
    </location>
</feature>
<accession>A0AAV7X799</accession>
<dbReference type="Proteomes" id="UP001075354">
    <property type="component" value="Chromosome 13"/>
</dbReference>
<evidence type="ECO:0000256" key="2">
    <source>
        <dbReference type="SAM" id="SignalP"/>
    </source>
</evidence>
<name>A0AAV7X799_9NEOP</name>
<gene>
    <name evidence="3" type="ORF">ONE63_003434</name>
</gene>
<evidence type="ECO:0000313" key="3">
    <source>
        <dbReference type="EMBL" id="KAJ1521799.1"/>
    </source>
</evidence>
<dbReference type="EMBL" id="JAPTSV010000013">
    <property type="protein sequence ID" value="KAJ1521799.1"/>
    <property type="molecule type" value="Genomic_DNA"/>
</dbReference>
<keyword evidence="2" id="KW-0732">Signal</keyword>
<protein>
    <submittedName>
        <fullName evidence="3">Uncharacterized protein</fullName>
    </submittedName>
</protein>
<sequence length="78" mass="8258">MARWGVTLSLLLLGALSLLAIVASAQPTSRVARSPVWPFSRKQPVAKPANPNKPDHAGPLNNGKPLKKASCFGIGKRC</sequence>
<evidence type="ECO:0000313" key="4">
    <source>
        <dbReference type="Proteomes" id="UP001075354"/>
    </source>
</evidence>
<organism evidence="3 4">
    <name type="scientific">Megalurothrips usitatus</name>
    <name type="common">bean blossom thrips</name>
    <dbReference type="NCBI Taxonomy" id="439358"/>
    <lineage>
        <taxon>Eukaryota</taxon>
        <taxon>Metazoa</taxon>
        <taxon>Ecdysozoa</taxon>
        <taxon>Arthropoda</taxon>
        <taxon>Hexapoda</taxon>
        <taxon>Insecta</taxon>
        <taxon>Pterygota</taxon>
        <taxon>Neoptera</taxon>
        <taxon>Paraneoptera</taxon>
        <taxon>Thysanoptera</taxon>
        <taxon>Terebrantia</taxon>
        <taxon>Thripoidea</taxon>
        <taxon>Thripidae</taxon>
        <taxon>Megalurothrips</taxon>
    </lineage>
</organism>
<feature type="chain" id="PRO_5044012262" evidence="2">
    <location>
        <begin position="26"/>
        <end position="78"/>
    </location>
</feature>
<keyword evidence="4" id="KW-1185">Reference proteome</keyword>
<dbReference type="AlphaFoldDB" id="A0AAV7X799"/>
<feature type="signal peptide" evidence="2">
    <location>
        <begin position="1"/>
        <end position="25"/>
    </location>
</feature>
<reference evidence="3" key="1">
    <citation type="submission" date="2022-12" db="EMBL/GenBank/DDBJ databases">
        <title>Chromosome-level genome assembly of the bean flower thrips Megalurothrips usitatus.</title>
        <authorList>
            <person name="Ma L."/>
            <person name="Liu Q."/>
            <person name="Li H."/>
            <person name="Cai W."/>
        </authorList>
    </citation>
    <scope>NUCLEOTIDE SEQUENCE</scope>
    <source>
        <strain evidence="3">Cailab_2022a</strain>
    </source>
</reference>
<comment type="caution">
    <text evidence="3">The sequence shown here is derived from an EMBL/GenBank/DDBJ whole genome shotgun (WGS) entry which is preliminary data.</text>
</comment>